<dbReference type="InterPro" id="IPR039424">
    <property type="entry name" value="SBP_5"/>
</dbReference>
<dbReference type="GO" id="GO:0015833">
    <property type="term" value="P:peptide transport"/>
    <property type="evidence" value="ECO:0007669"/>
    <property type="project" value="TreeGrafter"/>
</dbReference>
<dbReference type="PIRSF" id="PIRSF002741">
    <property type="entry name" value="MppA"/>
    <property type="match status" value="1"/>
</dbReference>
<evidence type="ECO:0000313" key="4">
    <source>
        <dbReference type="Proteomes" id="UP000215633"/>
    </source>
</evidence>
<dbReference type="PANTHER" id="PTHR30290">
    <property type="entry name" value="PERIPLASMIC BINDING COMPONENT OF ABC TRANSPORTER"/>
    <property type="match status" value="1"/>
</dbReference>
<dbReference type="AlphaFoldDB" id="A0A261W1W0"/>
<dbReference type="SUPFAM" id="SSF53850">
    <property type="entry name" value="Periplasmic binding protein-like II"/>
    <property type="match status" value="1"/>
</dbReference>
<organism evidence="3 4">
    <name type="scientific">Bordetella genomosp. 2</name>
    <dbReference type="NCBI Taxonomy" id="1983456"/>
    <lineage>
        <taxon>Bacteria</taxon>
        <taxon>Pseudomonadati</taxon>
        <taxon>Pseudomonadota</taxon>
        <taxon>Betaproteobacteria</taxon>
        <taxon>Burkholderiales</taxon>
        <taxon>Alcaligenaceae</taxon>
        <taxon>Bordetella</taxon>
    </lineage>
</organism>
<dbReference type="GO" id="GO:1904680">
    <property type="term" value="F:peptide transmembrane transporter activity"/>
    <property type="evidence" value="ECO:0007669"/>
    <property type="project" value="TreeGrafter"/>
</dbReference>
<feature type="domain" description="Solute-binding protein family 5" evidence="2">
    <location>
        <begin position="85"/>
        <end position="437"/>
    </location>
</feature>
<dbReference type="Gene3D" id="3.90.76.10">
    <property type="entry name" value="Dipeptide-binding Protein, Domain 1"/>
    <property type="match status" value="1"/>
</dbReference>
<dbReference type="Pfam" id="PF00496">
    <property type="entry name" value="SBP_bac_5"/>
    <property type="match status" value="1"/>
</dbReference>
<dbReference type="InterPro" id="IPR000914">
    <property type="entry name" value="SBP_5_dom"/>
</dbReference>
<dbReference type="Proteomes" id="UP000215633">
    <property type="component" value="Unassembled WGS sequence"/>
</dbReference>
<accession>A0A261W1W0</accession>
<evidence type="ECO:0000259" key="2">
    <source>
        <dbReference type="Pfam" id="PF00496"/>
    </source>
</evidence>
<feature type="chain" id="PRO_5012447225" evidence="1">
    <location>
        <begin position="38"/>
        <end position="517"/>
    </location>
</feature>
<keyword evidence="4" id="KW-1185">Reference proteome</keyword>
<dbReference type="GO" id="GO:0043190">
    <property type="term" value="C:ATP-binding cassette (ABC) transporter complex"/>
    <property type="evidence" value="ECO:0007669"/>
    <property type="project" value="InterPro"/>
</dbReference>
<comment type="caution">
    <text evidence="3">The sequence shown here is derived from an EMBL/GenBank/DDBJ whole genome shotgun (WGS) entry which is preliminary data.</text>
</comment>
<evidence type="ECO:0000256" key="1">
    <source>
        <dbReference type="SAM" id="SignalP"/>
    </source>
</evidence>
<dbReference type="InterPro" id="IPR030678">
    <property type="entry name" value="Peptide/Ni-bd"/>
</dbReference>
<keyword evidence="1" id="KW-0732">Signal</keyword>
<dbReference type="GO" id="GO:0030288">
    <property type="term" value="C:outer membrane-bounded periplasmic space"/>
    <property type="evidence" value="ECO:0007669"/>
    <property type="project" value="UniProtKB-ARBA"/>
</dbReference>
<dbReference type="Gene3D" id="3.10.105.10">
    <property type="entry name" value="Dipeptide-binding Protein, Domain 3"/>
    <property type="match status" value="1"/>
</dbReference>
<proteinExistence type="predicted"/>
<name>A0A261W1W0_9BORD</name>
<feature type="signal peptide" evidence="1">
    <location>
        <begin position="1"/>
        <end position="37"/>
    </location>
</feature>
<dbReference type="Gene3D" id="3.40.190.10">
    <property type="entry name" value="Periplasmic binding protein-like II"/>
    <property type="match status" value="1"/>
</dbReference>
<sequence>MRLFAAVTKTLPSGSRLRWWRNSLLAAALLSAPCAQAVTDQEVRIALSGGIDLLDPSRTANGPDMAIMSQIYETLLVLDPETGQLKPHLAKSFELKEPTLWEFKLRDDVKFHDGTPFTAQDVKYSLERLLTPNLNSPHYSQITSIAEIIVVDDHTVQIRTKTLDPLLARRMQPIGGSGRVFIVPKHYFETHSNQEVNDKPMGTGPYKLEEWRKGTSLTLVRNPDYWGPMPDVARGRYTFVPENSTRVNALLQGDVDIIQRVPISDVERIEKSDNARIVASMNGLVHTLLLDSRKPPFNDIRVRQAFAASLDINNIVTHLLGKYGRVLGTPLGPNVVQVDKNIQPYRHDRKLAKELMDGKTVELSTYTSDGRYVADRDIYQAINAQLGSTGFKVSPRVMEWGRLIGMMQSRSAGPFYVIGWDFGEGDASKMSSFLKSNSPLSITADPEYDRIADQANAEMDEAKRTALWKQAQKLVHDRYYVAAVWQAASIYGFSNKLQWEALYGDNFDLATVKVVGQ</sequence>
<gene>
    <name evidence="3" type="ORF">CAL24_08835</name>
</gene>
<reference evidence="4" key="1">
    <citation type="submission" date="2017-05" db="EMBL/GenBank/DDBJ databases">
        <title>Complete and WGS of Bordetella genogroups.</title>
        <authorList>
            <person name="Spilker T."/>
            <person name="Lipuma J."/>
        </authorList>
    </citation>
    <scope>NUCLEOTIDE SEQUENCE [LARGE SCALE GENOMIC DNA]</scope>
    <source>
        <strain evidence="4">AU8256</strain>
    </source>
</reference>
<protein>
    <submittedName>
        <fullName evidence="3">ABC transporter substrate-binding protein</fullName>
    </submittedName>
</protein>
<evidence type="ECO:0000313" key="3">
    <source>
        <dbReference type="EMBL" id="OZI79997.1"/>
    </source>
</evidence>
<dbReference type="EMBL" id="NEVT01000003">
    <property type="protein sequence ID" value="OZI79997.1"/>
    <property type="molecule type" value="Genomic_DNA"/>
</dbReference>